<dbReference type="NCBIfam" id="TIGR02349">
    <property type="entry name" value="DnaJ_bact"/>
    <property type="match status" value="1"/>
</dbReference>
<dbReference type="NCBIfam" id="NF008035">
    <property type="entry name" value="PRK10767.1"/>
    <property type="match status" value="1"/>
</dbReference>
<dbReference type="SMART" id="SM00271">
    <property type="entry name" value="DnaJ"/>
    <property type="match status" value="1"/>
</dbReference>
<dbReference type="InterPro" id="IPR036410">
    <property type="entry name" value="HSP_DnaJ_Cys-rich_dom_sf"/>
</dbReference>
<dbReference type="CDD" id="cd06257">
    <property type="entry name" value="DnaJ"/>
    <property type="match status" value="1"/>
</dbReference>
<dbReference type="CDD" id="cd10747">
    <property type="entry name" value="DnaJ_C"/>
    <property type="match status" value="1"/>
</dbReference>
<dbReference type="SUPFAM" id="SSF57938">
    <property type="entry name" value="DnaJ/Hsp40 cysteine-rich domain"/>
    <property type="match status" value="1"/>
</dbReference>
<feature type="region of interest" description="Disordered" evidence="7">
    <location>
        <begin position="48"/>
        <end position="77"/>
    </location>
</feature>
<dbReference type="GO" id="GO:0005737">
    <property type="term" value="C:cytoplasm"/>
    <property type="evidence" value="ECO:0007669"/>
    <property type="project" value="TreeGrafter"/>
</dbReference>
<dbReference type="Gene3D" id="2.10.230.10">
    <property type="entry name" value="Heat shock protein DnaJ, cysteine-rich domain"/>
    <property type="match status" value="1"/>
</dbReference>
<evidence type="ECO:0000256" key="4">
    <source>
        <dbReference type="ARBA" id="ARBA00022833"/>
    </source>
</evidence>
<dbReference type="SUPFAM" id="SSF46565">
    <property type="entry name" value="Chaperone J-domain"/>
    <property type="match status" value="1"/>
</dbReference>
<sequence>MNCLGGRQLEGLQQQALHTSTPAVAPPCMHQAHRARHHRSRLQPAAALQPSQAGFSQAAAAASKHSRPSVAAAGRSRGRSVVVHAARDFYDTLGVPRTADKKAIKQAYRQKARKFHPDVNKDPGAEDTFKAIGEAYEVLSDDNKRAIYDKFGEAGLKGDAFGGMGGMGGFQSANPMDIFESFFGGGFGGGFGSMGGQDARMRPGENETYELQIDFLDAVFGCKKELEIMHLTGCKTCTSSGVKPGTKPSNCSMCQGTGQLIQAVRTPLGAFQQVTTCNRCEGVGQQFTPCDRCGGDGRERETKRIQLTVPAGIDNGARLRVKGEGNAGRRGAPPGDLIVYIRVKDHAELRREGIDIHSDIEISYVDAILGSLVKVTTVDGPVELKIPPGTQPGTTLLMAKRGVPRLGANNVRGNHNVHVRVSIPKQLSSEERTLIEQLKEQQAKTRVGPFRF</sequence>
<dbReference type="Gene3D" id="1.10.287.110">
    <property type="entry name" value="DnaJ domain"/>
    <property type="match status" value="1"/>
</dbReference>
<dbReference type="InterPro" id="IPR036869">
    <property type="entry name" value="J_dom_sf"/>
</dbReference>
<evidence type="ECO:0008006" key="12">
    <source>
        <dbReference type="Google" id="ProtNLM"/>
    </source>
</evidence>
<dbReference type="InterPro" id="IPR001305">
    <property type="entry name" value="HSP_DnaJ_Cys-rich_dom"/>
</dbReference>
<keyword evidence="4 6" id="KW-0862">Zinc</keyword>
<dbReference type="PANTHER" id="PTHR43096">
    <property type="entry name" value="DNAJ HOMOLOG 1, MITOCHONDRIAL-RELATED"/>
    <property type="match status" value="1"/>
</dbReference>
<keyword evidence="1 6" id="KW-0479">Metal-binding</keyword>
<dbReference type="InterPro" id="IPR002939">
    <property type="entry name" value="DnaJ_C"/>
</dbReference>
<dbReference type="PROSITE" id="PS50076">
    <property type="entry name" value="DNAJ_2"/>
    <property type="match status" value="1"/>
</dbReference>
<dbReference type="CDD" id="cd10719">
    <property type="entry name" value="DnaJ_zf"/>
    <property type="match status" value="1"/>
</dbReference>
<dbReference type="PROSITE" id="PS00636">
    <property type="entry name" value="DNAJ_1"/>
    <property type="match status" value="1"/>
</dbReference>
<dbReference type="GO" id="GO:0009408">
    <property type="term" value="P:response to heat"/>
    <property type="evidence" value="ECO:0007669"/>
    <property type="project" value="InterPro"/>
</dbReference>
<dbReference type="PRINTS" id="PR00625">
    <property type="entry name" value="JDOMAIN"/>
</dbReference>
<feature type="compositionally biased region" description="Low complexity" evidence="7">
    <location>
        <begin position="48"/>
        <end position="63"/>
    </location>
</feature>
<evidence type="ECO:0000256" key="3">
    <source>
        <dbReference type="ARBA" id="ARBA00022771"/>
    </source>
</evidence>
<evidence type="ECO:0000256" key="5">
    <source>
        <dbReference type="ARBA" id="ARBA00023186"/>
    </source>
</evidence>
<feature type="domain" description="J" evidence="8">
    <location>
        <begin position="88"/>
        <end position="152"/>
    </location>
</feature>
<dbReference type="GO" id="GO:0008270">
    <property type="term" value="F:zinc ion binding"/>
    <property type="evidence" value="ECO:0007669"/>
    <property type="project" value="UniProtKB-KW"/>
</dbReference>
<evidence type="ECO:0000313" key="11">
    <source>
        <dbReference type="Proteomes" id="UP000256970"/>
    </source>
</evidence>
<dbReference type="InterPro" id="IPR018253">
    <property type="entry name" value="DnaJ_domain_CS"/>
</dbReference>
<accession>A0A383VA36</accession>
<dbReference type="AlphaFoldDB" id="A0A383VA36"/>
<proteinExistence type="inferred from homology"/>
<dbReference type="FunFam" id="2.60.260.20:FF:000005">
    <property type="entry name" value="Chaperone protein dnaJ 1, mitochondrial"/>
    <property type="match status" value="1"/>
</dbReference>
<organism evidence="10 11">
    <name type="scientific">Tetradesmus obliquus</name>
    <name type="common">Green alga</name>
    <name type="synonym">Acutodesmus obliquus</name>
    <dbReference type="NCBI Taxonomy" id="3088"/>
    <lineage>
        <taxon>Eukaryota</taxon>
        <taxon>Viridiplantae</taxon>
        <taxon>Chlorophyta</taxon>
        <taxon>core chlorophytes</taxon>
        <taxon>Chlorophyceae</taxon>
        <taxon>CS clade</taxon>
        <taxon>Sphaeropleales</taxon>
        <taxon>Scenedesmaceae</taxon>
        <taxon>Tetradesmus</taxon>
    </lineage>
</organism>
<protein>
    <recommendedName>
        <fullName evidence="12">J domain-containing protein</fullName>
    </recommendedName>
</protein>
<dbReference type="FunFam" id="2.10.230.10:FF:000002">
    <property type="entry name" value="Molecular chaperone DnaJ"/>
    <property type="match status" value="1"/>
</dbReference>
<dbReference type="InterPro" id="IPR001623">
    <property type="entry name" value="DnaJ_domain"/>
</dbReference>
<dbReference type="Gene3D" id="2.60.260.20">
    <property type="entry name" value="Urease metallochaperone UreE, N-terminal domain"/>
    <property type="match status" value="2"/>
</dbReference>
<name>A0A383VA36_TETOB</name>
<dbReference type="PANTHER" id="PTHR43096:SF10">
    <property type="entry name" value="CHAPERONE PROTEIN DNAJ A6, CHLOROPLASTIC"/>
    <property type="match status" value="1"/>
</dbReference>
<dbReference type="EMBL" id="FNXT01000225">
    <property type="protein sequence ID" value="SZX62428.1"/>
    <property type="molecule type" value="Genomic_DNA"/>
</dbReference>
<dbReference type="SUPFAM" id="SSF49493">
    <property type="entry name" value="HSP40/DnaJ peptide-binding domain"/>
    <property type="match status" value="2"/>
</dbReference>
<keyword evidence="3 6" id="KW-0863">Zinc-finger</keyword>
<dbReference type="InterPro" id="IPR012724">
    <property type="entry name" value="DnaJ"/>
</dbReference>
<dbReference type="GO" id="GO:0042026">
    <property type="term" value="P:protein refolding"/>
    <property type="evidence" value="ECO:0007669"/>
    <property type="project" value="TreeGrafter"/>
</dbReference>
<evidence type="ECO:0000256" key="7">
    <source>
        <dbReference type="SAM" id="MobiDB-lite"/>
    </source>
</evidence>
<evidence type="ECO:0000256" key="6">
    <source>
        <dbReference type="PROSITE-ProRule" id="PRU00546"/>
    </source>
</evidence>
<dbReference type="Pfam" id="PF00226">
    <property type="entry name" value="DnaJ"/>
    <property type="match status" value="1"/>
</dbReference>
<evidence type="ECO:0000256" key="2">
    <source>
        <dbReference type="ARBA" id="ARBA00022737"/>
    </source>
</evidence>
<dbReference type="GO" id="GO:0005524">
    <property type="term" value="F:ATP binding"/>
    <property type="evidence" value="ECO:0007669"/>
    <property type="project" value="InterPro"/>
</dbReference>
<keyword evidence="2" id="KW-0677">Repeat</keyword>
<dbReference type="GO" id="GO:0051082">
    <property type="term" value="F:unfolded protein binding"/>
    <property type="evidence" value="ECO:0007669"/>
    <property type="project" value="InterPro"/>
</dbReference>
<dbReference type="PROSITE" id="PS51188">
    <property type="entry name" value="ZF_CR"/>
    <property type="match status" value="1"/>
</dbReference>
<evidence type="ECO:0000256" key="1">
    <source>
        <dbReference type="ARBA" id="ARBA00022723"/>
    </source>
</evidence>
<evidence type="ECO:0000259" key="8">
    <source>
        <dbReference type="PROSITE" id="PS50076"/>
    </source>
</evidence>
<dbReference type="HAMAP" id="MF_01152">
    <property type="entry name" value="DnaJ"/>
    <property type="match status" value="1"/>
</dbReference>
<keyword evidence="5" id="KW-0143">Chaperone</keyword>
<reference evidence="10 11" key="1">
    <citation type="submission" date="2016-10" db="EMBL/GenBank/DDBJ databases">
        <authorList>
            <person name="Cai Z."/>
        </authorList>
    </citation>
    <scope>NUCLEOTIDE SEQUENCE [LARGE SCALE GENOMIC DNA]</scope>
</reference>
<gene>
    <name evidence="10" type="ORF">BQ4739_LOCUS3013</name>
</gene>
<dbReference type="GO" id="GO:0031072">
    <property type="term" value="F:heat shock protein binding"/>
    <property type="evidence" value="ECO:0007669"/>
    <property type="project" value="InterPro"/>
</dbReference>
<evidence type="ECO:0000313" key="10">
    <source>
        <dbReference type="EMBL" id="SZX62428.1"/>
    </source>
</evidence>
<keyword evidence="11" id="KW-1185">Reference proteome</keyword>
<evidence type="ECO:0000259" key="9">
    <source>
        <dbReference type="PROSITE" id="PS51188"/>
    </source>
</evidence>
<feature type="domain" description="CR-type" evidence="9">
    <location>
        <begin position="221"/>
        <end position="302"/>
    </location>
</feature>
<dbReference type="Proteomes" id="UP000256970">
    <property type="component" value="Unassembled WGS sequence"/>
</dbReference>
<dbReference type="Pfam" id="PF01556">
    <property type="entry name" value="DnaJ_C"/>
    <property type="match status" value="1"/>
</dbReference>
<feature type="zinc finger region" description="CR-type" evidence="6">
    <location>
        <begin position="221"/>
        <end position="302"/>
    </location>
</feature>
<dbReference type="Pfam" id="PF00684">
    <property type="entry name" value="DnaJ_CXXCXGXG"/>
    <property type="match status" value="1"/>
</dbReference>
<dbReference type="InterPro" id="IPR008971">
    <property type="entry name" value="HSP40/DnaJ_pept-bd"/>
</dbReference>
<dbReference type="STRING" id="3088.A0A383VA36"/>